<dbReference type="Proteomes" id="UP000217446">
    <property type="component" value="Unassembled WGS sequence"/>
</dbReference>
<gene>
    <name evidence="1" type="ORF">SO3561_07808</name>
</gene>
<dbReference type="AlphaFoldDB" id="A0A250VQ14"/>
<proteinExistence type="predicted"/>
<evidence type="ECO:0000313" key="1">
    <source>
        <dbReference type="EMBL" id="GAX56241.1"/>
    </source>
</evidence>
<dbReference type="EMBL" id="BDQI01000024">
    <property type="protein sequence ID" value="GAX56241.1"/>
    <property type="molecule type" value="Genomic_DNA"/>
</dbReference>
<sequence>MIFCPAGSASTSSGAGGPLMLWAAVVVTTSGMSNTVAARAGATTLCFGSPTGMSRTPDSRPTWWSTSTTAAFSRVIDSSR</sequence>
<comment type="caution">
    <text evidence="1">The sequence shown here is derived from an EMBL/GenBank/DDBJ whole genome shotgun (WGS) entry which is preliminary data.</text>
</comment>
<protein>
    <submittedName>
        <fullName evidence="1">Uncharacterized protein</fullName>
    </submittedName>
</protein>
<organism evidence="1 2">
    <name type="scientific">Streptomyces olivochromogenes</name>
    <dbReference type="NCBI Taxonomy" id="1963"/>
    <lineage>
        <taxon>Bacteria</taxon>
        <taxon>Bacillati</taxon>
        <taxon>Actinomycetota</taxon>
        <taxon>Actinomycetes</taxon>
        <taxon>Kitasatosporales</taxon>
        <taxon>Streptomycetaceae</taxon>
        <taxon>Streptomyces</taxon>
    </lineage>
</organism>
<keyword evidence="2" id="KW-1185">Reference proteome</keyword>
<evidence type="ECO:0000313" key="2">
    <source>
        <dbReference type="Proteomes" id="UP000217446"/>
    </source>
</evidence>
<accession>A0A250VQ14</accession>
<name>A0A250VQ14_STROL</name>
<reference evidence="2" key="1">
    <citation type="submission" date="2017-05" db="EMBL/GenBank/DDBJ databases">
        <title>Streptomyces olivochromogenes NBRC 3561 whole genome shotgun sequence.</title>
        <authorList>
            <person name="Dohra H."/>
            <person name="Kodani S."/>
        </authorList>
    </citation>
    <scope>NUCLEOTIDE SEQUENCE [LARGE SCALE GENOMIC DNA]</scope>
    <source>
        <strain evidence="2">NBRC 3561</strain>
    </source>
</reference>